<dbReference type="CDD" id="cd03784">
    <property type="entry name" value="GT1_Gtf-like"/>
    <property type="match status" value="1"/>
</dbReference>
<evidence type="ECO:0000313" key="6">
    <source>
        <dbReference type="Proteomes" id="UP001168821"/>
    </source>
</evidence>
<evidence type="ECO:0008006" key="7">
    <source>
        <dbReference type="Google" id="ProtNLM"/>
    </source>
</evidence>
<reference evidence="5" key="1">
    <citation type="journal article" date="2023" name="G3 (Bethesda)">
        <title>Whole genome assemblies of Zophobas morio and Tenebrio molitor.</title>
        <authorList>
            <person name="Kaur S."/>
            <person name="Stinson S.A."/>
            <person name="diCenzo G.C."/>
        </authorList>
    </citation>
    <scope>NUCLEOTIDE SEQUENCE</scope>
    <source>
        <strain evidence="5">QUZm001</strain>
    </source>
</reference>
<sequence length="601" mass="68828">MNGLQILFLLYTLMCTCKSYKILAVLPMPMHSHYTLSSILVDELVSRGHEVTFVTPFPRHKDVENLKEVSVEAVISALDGVKKQLYNLNDLSVFGSVQFLTKMGYIMTEDVLKNSNVQQLLQSKEKYDVVIIPQFLNEGLLGIGCHYKTPVVLIAPMPLFAWGSFVLGLPSPSSYVPNLLTPYTGHMDFWQRFYNTFYDICSILYHQYIILPKHRELVRRYIPTKPDLYSFLNNASLLLVNSHVSSYDATLQVPNVVEIGGLHIKEPKKLPHDLQEFLDNSKNGVILFSMGSNLKSSSLDGKKRNAILGAFSKLKEKVLWKWENDSLPGQPKNVRLMKWVPQCDVLAHPNVKIFITHGGLFSTMESIYHGVPAIGIPVFSDQKLNMATAVSNGYALVVPFDKLTESKLSNAINEVLNNPKYKNNAMKRSKIIKDRPVKPLDHAIYSIEYVIRHQGASHLRIPFQIIEQESKERGLATNESKTKYMHCYRKKDKQLGSLQIGQYNFEEVETFKYLEIIIDRNNENVKQRIQQGYKAFYSNKKTLQDKRVSRKTKIKIYKTIRPIVTYAIETANITEEEEAKLQVFERKVIRTIGPKVTKMDK</sequence>
<name>A0AA38ILJ5_9CUCU</name>
<keyword evidence="2" id="KW-0328">Glycosyltransferase</keyword>
<dbReference type="EMBL" id="JALNTZ010000004">
    <property type="protein sequence ID" value="KAJ3655709.1"/>
    <property type="molecule type" value="Genomic_DNA"/>
</dbReference>
<comment type="caution">
    <text evidence="5">The sequence shown here is derived from an EMBL/GenBank/DDBJ whole genome shotgun (WGS) entry which is preliminary data.</text>
</comment>
<evidence type="ECO:0000256" key="2">
    <source>
        <dbReference type="ARBA" id="ARBA00022676"/>
    </source>
</evidence>
<gene>
    <name evidence="5" type="ORF">Zmor_014829</name>
</gene>
<dbReference type="InterPro" id="IPR050271">
    <property type="entry name" value="UDP-glycosyltransferase"/>
</dbReference>
<dbReference type="PANTHER" id="PTHR48043:SF159">
    <property type="entry name" value="EG:EG0003.4 PROTEIN-RELATED"/>
    <property type="match status" value="1"/>
</dbReference>
<dbReference type="FunFam" id="3.40.50.2000:FF:000050">
    <property type="entry name" value="UDP-glucuronosyltransferase"/>
    <property type="match status" value="1"/>
</dbReference>
<keyword evidence="6" id="KW-1185">Reference proteome</keyword>
<evidence type="ECO:0000313" key="5">
    <source>
        <dbReference type="EMBL" id="KAJ3655709.1"/>
    </source>
</evidence>
<feature type="signal peptide" evidence="4">
    <location>
        <begin position="1"/>
        <end position="19"/>
    </location>
</feature>
<dbReference type="Pfam" id="PF00201">
    <property type="entry name" value="UDPGT"/>
    <property type="match status" value="1"/>
</dbReference>
<keyword evidence="4" id="KW-0732">Signal</keyword>
<accession>A0AA38ILJ5</accession>
<evidence type="ECO:0000256" key="3">
    <source>
        <dbReference type="ARBA" id="ARBA00022679"/>
    </source>
</evidence>
<keyword evidence="3" id="KW-0808">Transferase</keyword>
<dbReference type="Gene3D" id="3.40.50.2000">
    <property type="entry name" value="Glycogen Phosphorylase B"/>
    <property type="match status" value="2"/>
</dbReference>
<organism evidence="5 6">
    <name type="scientific">Zophobas morio</name>
    <dbReference type="NCBI Taxonomy" id="2755281"/>
    <lineage>
        <taxon>Eukaryota</taxon>
        <taxon>Metazoa</taxon>
        <taxon>Ecdysozoa</taxon>
        <taxon>Arthropoda</taxon>
        <taxon>Hexapoda</taxon>
        <taxon>Insecta</taxon>
        <taxon>Pterygota</taxon>
        <taxon>Neoptera</taxon>
        <taxon>Endopterygota</taxon>
        <taxon>Coleoptera</taxon>
        <taxon>Polyphaga</taxon>
        <taxon>Cucujiformia</taxon>
        <taxon>Tenebrionidae</taxon>
        <taxon>Zophobas</taxon>
    </lineage>
</organism>
<proteinExistence type="inferred from homology"/>
<dbReference type="AlphaFoldDB" id="A0AA38ILJ5"/>
<comment type="similarity">
    <text evidence="1">Belongs to the UDP-glycosyltransferase family.</text>
</comment>
<dbReference type="SUPFAM" id="SSF53756">
    <property type="entry name" value="UDP-Glycosyltransferase/glycogen phosphorylase"/>
    <property type="match status" value="1"/>
</dbReference>
<evidence type="ECO:0000256" key="4">
    <source>
        <dbReference type="SAM" id="SignalP"/>
    </source>
</evidence>
<dbReference type="FunFam" id="3.40.50.2000:FF:000174">
    <property type="entry name" value="UDP-glucuronosyltransferase"/>
    <property type="match status" value="1"/>
</dbReference>
<protein>
    <recommendedName>
        <fullName evidence="7">UDP-glucuronosyltransferase</fullName>
    </recommendedName>
</protein>
<dbReference type="Proteomes" id="UP001168821">
    <property type="component" value="Unassembled WGS sequence"/>
</dbReference>
<feature type="chain" id="PRO_5041258321" description="UDP-glucuronosyltransferase" evidence="4">
    <location>
        <begin position="20"/>
        <end position="601"/>
    </location>
</feature>
<dbReference type="PANTHER" id="PTHR48043">
    <property type="entry name" value="EG:EG0003.4 PROTEIN-RELATED"/>
    <property type="match status" value="1"/>
</dbReference>
<evidence type="ECO:0000256" key="1">
    <source>
        <dbReference type="ARBA" id="ARBA00009995"/>
    </source>
</evidence>
<dbReference type="InterPro" id="IPR002213">
    <property type="entry name" value="UDP_glucos_trans"/>
</dbReference>
<dbReference type="GO" id="GO:0008194">
    <property type="term" value="F:UDP-glycosyltransferase activity"/>
    <property type="evidence" value="ECO:0007669"/>
    <property type="project" value="InterPro"/>
</dbReference>